<comment type="caution">
    <text evidence="1">The sequence shown here is derived from an EMBL/GenBank/DDBJ whole genome shotgun (WGS) entry which is preliminary data.</text>
</comment>
<dbReference type="EMBL" id="JAUOQO010000160">
    <property type="protein sequence ID" value="MDO6575067.1"/>
    <property type="molecule type" value="Genomic_DNA"/>
</dbReference>
<accession>A0AAW7YVP5</accession>
<name>A0AAW7YVP5_9STAP</name>
<evidence type="ECO:0000313" key="2">
    <source>
        <dbReference type="Proteomes" id="UP001170310"/>
    </source>
</evidence>
<sequence>MELKERGVIGYAEEYFNEATGVLGEGVTTMARAGEVTIEAIGDAATTAGNTVADGVTTGANAVADGVTTGANAVADGVTTGANAVGDAAEDTWN</sequence>
<dbReference type="Gene3D" id="1.20.120.20">
    <property type="entry name" value="Apolipoprotein"/>
    <property type="match status" value="1"/>
</dbReference>
<gene>
    <name evidence="1" type="ORF">Q4528_13205</name>
</gene>
<keyword evidence="2" id="KW-1185">Reference proteome</keyword>
<evidence type="ECO:0000313" key="1">
    <source>
        <dbReference type="EMBL" id="MDO6575067.1"/>
    </source>
</evidence>
<dbReference type="Proteomes" id="UP001170310">
    <property type="component" value="Unassembled WGS sequence"/>
</dbReference>
<dbReference type="RefSeq" id="WP_303521957.1">
    <property type="nucleotide sequence ID" value="NZ_JAUOQO010000160.1"/>
</dbReference>
<feature type="non-terminal residue" evidence="1">
    <location>
        <position position="94"/>
    </location>
</feature>
<reference evidence="1" key="1">
    <citation type="submission" date="2023-07" db="EMBL/GenBank/DDBJ databases">
        <title>Genome content predicts the carbon catabolic preferences of heterotrophic bacteria.</title>
        <authorList>
            <person name="Gralka M."/>
        </authorList>
    </citation>
    <scope>NUCLEOTIDE SEQUENCE</scope>
    <source>
        <strain evidence="1">E2R20</strain>
    </source>
</reference>
<organism evidence="1 2">
    <name type="scientific">Staphylococcus pasteuri_A</name>
    <dbReference type="NCBI Taxonomy" id="3062664"/>
    <lineage>
        <taxon>Bacteria</taxon>
        <taxon>Bacillati</taxon>
        <taxon>Bacillota</taxon>
        <taxon>Bacilli</taxon>
        <taxon>Bacillales</taxon>
        <taxon>Staphylococcaceae</taxon>
        <taxon>Staphylococcus</taxon>
    </lineage>
</organism>
<protein>
    <submittedName>
        <fullName evidence="1">Uncharacterized protein</fullName>
    </submittedName>
</protein>
<proteinExistence type="predicted"/>
<dbReference type="AlphaFoldDB" id="A0AAW7YVP5"/>